<feature type="compositionally biased region" description="Low complexity" evidence="1">
    <location>
        <begin position="233"/>
        <end position="244"/>
    </location>
</feature>
<evidence type="ECO:0000313" key="4">
    <source>
        <dbReference type="Proteomes" id="UP000540656"/>
    </source>
</evidence>
<evidence type="ECO:0000256" key="1">
    <source>
        <dbReference type="SAM" id="MobiDB-lite"/>
    </source>
</evidence>
<feature type="signal peptide" evidence="2">
    <location>
        <begin position="1"/>
        <end position="25"/>
    </location>
</feature>
<keyword evidence="4" id="KW-1185">Reference proteome</keyword>
<feature type="chain" id="PRO_5031487244" description="DUF4352 domain-containing protein" evidence="2">
    <location>
        <begin position="26"/>
        <end position="244"/>
    </location>
</feature>
<protein>
    <recommendedName>
        <fullName evidence="5">DUF4352 domain-containing protein</fullName>
    </recommendedName>
</protein>
<keyword evidence="2" id="KW-0732">Signal</keyword>
<dbReference type="EMBL" id="JACCAA010000001">
    <property type="protein sequence ID" value="NYG60699.1"/>
    <property type="molecule type" value="Genomic_DNA"/>
</dbReference>
<accession>A0A7Y9S6M0</accession>
<proteinExistence type="predicted"/>
<feature type="region of interest" description="Disordered" evidence="1">
    <location>
        <begin position="206"/>
        <end position="244"/>
    </location>
</feature>
<dbReference type="AlphaFoldDB" id="A0A7Y9S6M0"/>
<sequence length="244" mass="26121">MSAAPRLRLIPFVVSTALVLTGALAGCSGDDKDKADGKKSPSAAPTVVDGFTVPGLDLAFGEKATFKWQQGPVLAKKFAEVEATVEEVRKAQVKEFAGYQLTEAMMASTPYFVTVDVKNVGESDLRGKTLPIYLDNDGSTLYPAVEIPHFKKCAPSALPQKFGPGATAKLCLVFLAPEGTTLRSIALLHNDKEQIDWTGKVVDPVAEKKKRAAEKKAEKKAKKEQQKKDKKASGSPSPSASKTD</sequence>
<dbReference type="PROSITE" id="PS51257">
    <property type="entry name" value="PROKAR_LIPOPROTEIN"/>
    <property type="match status" value="1"/>
</dbReference>
<reference evidence="3 4" key="1">
    <citation type="submission" date="2020-07" db="EMBL/GenBank/DDBJ databases">
        <title>Sequencing the genomes of 1000 actinobacteria strains.</title>
        <authorList>
            <person name="Klenk H.-P."/>
        </authorList>
    </citation>
    <scope>NUCLEOTIDE SEQUENCE [LARGE SCALE GENOMIC DNA]</scope>
    <source>
        <strain evidence="3 4">DSM 23819</strain>
    </source>
</reference>
<dbReference type="Proteomes" id="UP000540656">
    <property type="component" value="Unassembled WGS sequence"/>
</dbReference>
<name>A0A7Y9S6M0_9ACTN</name>
<feature type="compositionally biased region" description="Basic and acidic residues" evidence="1">
    <location>
        <begin position="214"/>
        <end position="227"/>
    </location>
</feature>
<organism evidence="3 4">
    <name type="scientific">Nocardioides daedukensis</name>
    <dbReference type="NCBI Taxonomy" id="634462"/>
    <lineage>
        <taxon>Bacteria</taxon>
        <taxon>Bacillati</taxon>
        <taxon>Actinomycetota</taxon>
        <taxon>Actinomycetes</taxon>
        <taxon>Propionibacteriales</taxon>
        <taxon>Nocardioidaceae</taxon>
        <taxon>Nocardioides</taxon>
    </lineage>
</organism>
<comment type="caution">
    <text evidence="3">The sequence shown here is derived from an EMBL/GenBank/DDBJ whole genome shotgun (WGS) entry which is preliminary data.</text>
</comment>
<gene>
    <name evidence="3" type="ORF">BJ980_003622</name>
</gene>
<dbReference type="RefSeq" id="WP_179503600.1">
    <property type="nucleotide sequence ID" value="NZ_JACCAA010000001.1"/>
</dbReference>
<evidence type="ECO:0008006" key="5">
    <source>
        <dbReference type="Google" id="ProtNLM"/>
    </source>
</evidence>
<evidence type="ECO:0000313" key="3">
    <source>
        <dbReference type="EMBL" id="NYG60699.1"/>
    </source>
</evidence>
<evidence type="ECO:0000256" key="2">
    <source>
        <dbReference type="SAM" id="SignalP"/>
    </source>
</evidence>